<dbReference type="Proteomes" id="UP001567538">
    <property type="component" value="Unassembled WGS sequence"/>
</dbReference>
<dbReference type="AlphaFoldDB" id="A0ABD1G1D6"/>
<dbReference type="InterPro" id="IPR004827">
    <property type="entry name" value="bZIP"/>
</dbReference>
<evidence type="ECO:0000313" key="6">
    <source>
        <dbReference type="EMBL" id="KAL1536876.1"/>
    </source>
</evidence>
<evidence type="ECO:0000313" key="7">
    <source>
        <dbReference type="Proteomes" id="UP001567538"/>
    </source>
</evidence>
<dbReference type="InterPro" id="IPR043452">
    <property type="entry name" value="BZIP46-like"/>
</dbReference>
<keyword evidence="3" id="KW-0539">Nucleus</keyword>
<evidence type="ECO:0000256" key="2">
    <source>
        <dbReference type="ARBA" id="ARBA00023125"/>
    </source>
</evidence>
<dbReference type="InterPro" id="IPR046347">
    <property type="entry name" value="bZIP_sf"/>
</dbReference>
<keyword evidence="7" id="KW-1185">Reference proteome</keyword>
<dbReference type="PANTHER" id="PTHR22952">
    <property type="entry name" value="CAMP-RESPONSE ELEMENT BINDING PROTEIN-RELATED"/>
    <property type="match status" value="1"/>
</dbReference>
<sequence>MVMVSPKYRNVAIEVVLEMWTPSSSSNLRHPKTMEEVWKDITLAASDLHLNPSPPPNLTTSAKKRFPEFDTTSGDRHQKRMIKNRESAARSRARKQETLSLPLSLEYYNKKNLNLKVMVKLRNYVQAYTNELELEVAHLLQENAMLRKQQLEFYSEAAADEHEKGKPLHRTSTAPF</sequence>
<dbReference type="GO" id="GO:0005634">
    <property type="term" value="C:nucleus"/>
    <property type="evidence" value="ECO:0007669"/>
    <property type="project" value="UniProtKB-SubCell"/>
</dbReference>
<dbReference type="PROSITE" id="PS00036">
    <property type="entry name" value="BZIP_BASIC"/>
    <property type="match status" value="1"/>
</dbReference>
<comment type="subcellular location">
    <subcellularLocation>
        <location evidence="1">Nucleus</location>
    </subcellularLocation>
</comment>
<protein>
    <submittedName>
        <fullName evidence="6">BZIP transcription factor 27-like</fullName>
    </submittedName>
</protein>
<evidence type="ECO:0000256" key="1">
    <source>
        <dbReference type="ARBA" id="ARBA00004123"/>
    </source>
</evidence>
<feature type="domain" description="BZIP" evidence="5">
    <location>
        <begin position="79"/>
        <end position="94"/>
    </location>
</feature>
<comment type="caution">
    <text evidence="6">The sequence shown here is derived from an EMBL/GenBank/DDBJ whole genome shotgun (WGS) entry which is preliminary data.</text>
</comment>
<accession>A0ABD1G1D6</accession>
<feature type="compositionally biased region" description="Basic and acidic residues" evidence="4">
    <location>
        <begin position="83"/>
        <end position="94"/>
    </location>
</feature>
<evidence type="ECO:0000256" key="4">
    <source>
        <dbReference type="SAM" id="MobiDB-lite"/>
    </source>
</evidence>
<name>A0ABD1G1D6_SALDI</name>
<proteinExistence type="predicted"/>
<evidence type="ECO:0000259" key="5">
    <source>
        <dbReference type="PROSITE" id="PS00036"/>
    </source>
</evidence>
<feature type="region of interest" description="Disordered" evidence="4">
    <location>
        <begin position="49"/>
        <end position="94"/>
    </location>
</feature>
<dbReference type="SUPFAM" id="SSF57959">
    <property type="entry name" value="Leucine zipper domain"/>
    <property type="match status" value="1"/>
</dbReference>
<gene>
    <name evidence="6" type="ORF">AAHA92_29454</name>
</gene>
<dbReference type="PANTHER" id="PTHR22952:SF433">
    <property type="entry name" value="PROTEIN FD"/>
    <property type="match status" value="1"/>
</dbReference>
<dbReference type="EMBL" id="JBEAFC010000011">
    <property type="protein sequence ID" value="KAL1536876.1"/>
    <property type="molecule type" value="Genomic_DNA"/>
</dbReference>
<evidence type="ECO:0000256" key="3">
    <source>
        <dbReference type="ARBA" id="ARBA00023242"/>
    </source>
</evidence>
<reference evidence="6 7" key="1">
    <citation type="submission" date="2024-06" db="EMBL/GenBank/DDBJ databases">
        <title>A chromosome level genome sequence of Diviner's sage (Salvia divinorum).</title>
        <authorList>
            <person name="Ford S.A."/>
            <person name="Ro D.-K."/>
            <person name="Ness R.W."/>
            <person name="Phillips M.A."/>
        </authorList>
    </citation>
    <scope>NUCLEOTIDE SEQUENCE [LARGE SCALE GENOMIC DNA]</scope>
    <source>
        <strain evidence="6">SAF-2024a</strain>
        <tissue evidence="6">Leaf</tissue>
    </source>
</reference>
<organism evidence="6 7">
    <name type="scientific">Salvia divinorum</name>
    <name type="common">Maria pastora</name>
    <name type="synonym">Diviner's sage</name>
    <dbReference type="NCBI Taxonomy" id="28513"/>
    <lineage>
        <taxon>Eukaryota</taxon>
        <taxon>Viridiplantae</taxon>
        <taxon>Streptophyta</taxon>
        <taxon>Embryophyta</taxon>
        <taxon>Tracheophyta</taxon>
        <taxon>Spermatophyta</taxon>
        <taxon>Magnoliopsida</taxon>
        <taxon>eudicotyledons</taxon>
        <taxon>Gunneridae</taxon>
        <taxon>Pentapetalae</taxon>
        <taxon>asterids</taxon>
        <taxon>lamiids</taxon>
        <taxon>Lamiales</taxon>
        <taxon>Lamiaceae</taxon>
        <taxon>Nepetoideae</taxon>
        <taxon>Mentheae</taxon>
        <taxon>Salviinae</taxon>
        <taxon>Salvia</taxon>
        <taxon>Salvia subgen. Calosphace</taxon>
    </lineage>
</organism>
<keyword evidence="2" id="KW-0238">DNA-binding</keyword>
<dbReference type="GO" id="GO:0003677">
    <property type="term" value="F:DNA binding"/>
    <property type="evidence" value="ECO:0007669"/>
    <property type="project" value="UniProtKB-KW"/>
</dbReference>
<dbReference type="Gene3D" id="1.20.5.170">
    <property type="match status" value="1"/>
</dbReference>
<dbReference type="CDD" id="cd14707">
    <property type="entry name" value="bZIP_plant_BZIP46"/>
    <property type="match status" value="1"/>
</dbReference>
<feature type="compositionally biased region" description="Basic and acidic residues" evidence="4">
    <location>
        <begin position="65"/>
        <end position="76"/>
    </location>
</feature>